<feature type="region of interest" description="Disordered" evidence="1">
    <location>
        <begin position="332"/>
        <end position="356"/>
    </location>
</feature>
<dbReference type="InParanoid" id="A0A067PJV1"/>
<sequence>MAAPKNTQSSEGLPQGSLPSPPHSPAASRSISSSSDSNQVPPEREPPTPSSSTAHDDRYTSAYSPPTPSSDIQAVQELLASMQRQLTVMGTTFELIGAHATKLAVLAPVIEAEKQIQQIRHEGTMQLKKQEQRIADVKHGLAGVISDHVAKELQPRVAEIIKGVVAGRVKEKVHQELTSQISSSLIGQLRVNQLRLLDVKMALHNSEARRYNATLRTNSLQEPLRPLLRPLAMPTSARFSLPSPTSPSSPSNFYNPVTPAQPAPPPVTPMTPRALHRSYSSTSPSASSSPYDPLAPSPLFPPNLKTLFNLDIDAARALIREYGLVPESAETLDDERMGSGGNSEEVNGSVSREEGVWETREDTINKFMNFIGVTAVRLTPATPISPSDGKPMLRLPPIITSTSY</sequence>
<feature type="region of interest" description="Disordered" evidence="1">
    <location>
        <begin position="236"/>
        <end position="294"/>
    </location>
</feature>
<name>A0A067PJV1_9AGAM</name>
<dbReference type="OrthoDB" id="3181072at2759"/>
<proteinExistence type="predicted"/>
<feature type="compositionally biased region" description="Low complexity" evidence="1">
    <location>
        <begin position="25"/>
        <end position="41"/>
    </location>
</feature>
<protein>
    <submittedName>
        <fullName evidence="2">Uncharacterized protein</fullName>
    </submittedName>
</protein>
<feature type="compositionally biased region" description="Polar residues" evidence="1">
    <location>
        <begin position="1"/>
        <end position="12"/>
    </location>
</feature>
<feature type="compositionally biased region" description="Pro residues" evidence="1">
    <location>
        <begin position="259"/>
        <end position="269"/>
    </location>
</feature>
<feature type="region of interest" description="Disordered" evidence="1">
    <location>
        <begin position="1"/>
        <end position="70"/>
    </location>
</feature>
<gene>
    <name evidence="2" type="ORF">JAAARDRAFT_37715</name>
</gene>
<reference evidence="3" key="1">
    <citation type="journal article" date="2014" name="Proc. Natl. Acad. Sci. U.S.A.">
        <title>Extensive sampling of basidiomycete genomes demonstrates inadequacy of the white-rot/brown-rot paradigm for wood decay fungi.</title>
        <authorList>
            <person name="Riley R."/>
            <person name="Salamov A.A."/>
            <person name="Brown D.W."/>
            <person name="Nagy L.G."/>
            <person name="Floudas D."/>
            <person name="Held B.W."/>
            <person name="Levasseur A."/>
            <person name="Lombard V."/>
            <person name="Morin E."/>
            <person name="Otillar R."/>
            <person name="Lindquist E.A."/>
            <person name="Sun H."/>
            <person name="LaButti K.M."/>
            <person name="Schmutz J."/>
            <person name="Jabbour D."/>
            <person name="Luo H."/>
            <person name="Baker S.E."/>
            <person name="Pisabarro A.G."/>
            <person name="Walton J.D."/>
            <person name="Blanchette R.A."/>
            <person name="Henrissat B."/>
            <person name="Martin F."/>
            <person name="Cullen D."/>
            <person name="Hibbett D.S."/>
            <person name="Grigoriev I.V."/>
        </authorList>
    </citation>
    <scope>NUCLEOTIDE SEQUENCE [LARGE SCALE GENOMIC DNA]</scope>
    <source>
        <strain evidence="3">MUCL 33604</strain>
    </source>
</reference>
<keyword evidence="3" id="KW-1185">Reference proteome</keyword>
<accession>A0A067PJV1</accession>
<dbReference type="HOGENOM" id="CLU_050078_1_0_1"/>
<organism evidence="2 3">
    <name type="scientific">Jaapia argillacea MUCL 33604</name>
    <dbReference type="NCBI Taxonomy" id="933084"/>
    <lineage>
        <taxon>Eukaryota</taxon>
        <taxon>Fungi</taxon>
        <taxon>Dikarya</taxon>
        <taxon>Basidiomycota</taxon>
        <taxon>Agaricomycotina</taxon>
        <taxon>Agaricomycetes</taxon>
        <taxon>Agaricomycetidae</taxon>
        <taxon>Jaapiales</taxon>
        <taxon>Jaapiaceae</taxon>
        <taxon>Jaapia</taxon>
    </lineage>
</organism>
<evidence type="ECO:0000256" key="1">
    <source>
        <dbReference type="SAM" id="MobiDB-lite"/>
    </source>
</evidence>
<dbReference type="EMBL" id="KL197726">
    <property type="protein sequence ID" value="KDQ55183.1"/>
    <property type="molecule type" value="Genomic_DNA"/>
</dbReference>
<feature type="compositionally biased region" description="Low complexity" evidence="1">
    <location>
        <begin position="278"/>
        <end position="292"/>
    </location>
</feature>
<dbReference type="AlphaFoldDB" id="A0A067PJV1"/>
<dbReference type="Proteomes" id="UP000027265">
    <property type="component" value="Unassembled WGS sequence"/>
</dbReference>
<evidence type="ECO:0000313" key="3">
    <source>
        <dbReference type="Proteomes" id="UP000027265"/>
    </source>
</evidence>
<dbReference type="STRING" id="933084.A0A067PJV1"/>
<evidence type="ECO:0000313" key="2">
    <source>
        <dbReference type="EMBL" id="KDQ55183.1"/>
    </source>
</evidence>
<feature type="compositionally biased region" description="Low complexity" evidence="1">
    <location>
        <begin position="240"/>
        <end position="258"/>
    </location>
</feature>